<dbReference type="GO" id="GO:0045944">
    <property type="term" value="P:positive regulation of transcription by RNA polymerase II"/>
    <property type="evidence" value="ECO:0007669"/>
    <property type="project" value="UniProtKB-ARBA"/>
</dbReference>
<feature type="region of interest" description="Disordered" evidence="6">
    <location>
        <begin position="52"/>
        <end position="73"/>
    </location>
</feature>
<feature type="domain" description="C2H2-type" evidence="7">
    <location>
        <begin position="1166"/>
        <end position="1193"/>
    </location>
</feature>
<dbReference type="PROSITE" id="PS50157">
    <property type="entry name" value="ZINC_FINGER_C2H2_2"/>
    <property type="match status" value="3"/>
</dbReference>
<proteinExistence type="predicted"/>
<dbReference type="InterPro" id="IPR050329">
    <property type="entry name" value="GLI_C2H2-zinc-finger"/>
</dbReference>
<evidence type="ECO:0000256" key="2">
    <source>
        <dbReference type="ARBA" id="ARBA00022737"/>
    </source>
</evidence>
<dbReference type="EMBL" id="JAWDGP010006980">
    <property type="protein sequence ID" value="KAK3732037.1"/>
    <property type="molecule type" value="Genomic_DNA"/>
</dbReference>
<dbReference type="Gene3D" id="3.30.160.60">
    <property type="entry name" value="Classic Zinc Finger"/>
    <property type="match status" value="2"/>
</dbReference>
<feature type="domain" description="C2H2-type" evidence="7">
    <location>
        <begin position="1194"/>
        <end position="1223"/>
    </location>
</feature>
<evidence type="ECO:0000256" key="3">
    <source>
        <dbReference type="ARBA" id="ARBA00022771"/>
    </source>
</evidence>
<sequence length="1254" mass="139504">MPKTFIYSVRNYGSRKKSNDFRNEETFSTKTKMVTRSVFKPGQDTYECLSPWHHGITKRPNNGGKERRRDGGAKSYHHLSLVTRFYLGLRMTRMRSSIAQKKLLPGDQSEKLLPMSCNSAQDVKEREKHLLHCVTVTSKSGFSLLRNGQEKISQGPNSKFGYSENVDQEYMKVADRSIHALHLGRDGKITETTTEKQNGKDTERSEFCRAVPKASFTNRFDMIRDKREAHQKHLQKFWAEKTRSSSQGDLVTPSPSICKNDIKEFQTDLTQWCKSEKLERKMEDVTTSNLAVSSVSAVKAAPEMAYHNSLAGFWLPYPSSISACNAFKAVPTAKTTTPIRSLYPMLGDIKNFNKKIPKSVNAHDILRNSDRSTPDSLDQSGDRSRQVSIDRDETTGLATLDAELVGCYEYYKGEGGEKGSSFHKDKTSMIQTGEDNLIFEDHLSRPLQIERNNKKDFKSKEKNFKASSQVNTIFKTSSSTAIISLMQSSDLPYVKSKTPANIFQGKSEKSTEKSTDSCNSFHGELKTNKGFLFQTESFSPTQSQEVSPCISASVVPSMNKSHLRVATLGPNIPVFLTACDTLDQNKVSRKVKQLSPSPAEGSPHTECRQGYTISYSSYEKADRVSRSSRNDMHFDLKPFKGLVSVNHSQVFSLKQTHCIDGCAKEDLFSPIKYRREKGRDSAFLGSVEQVKPAVKQVPNLKTFPEQSMQGSSSGAALPKSTLTNSINGETVSLYKYSRKLNNISPQMTDDEKSQRIAPPLFKPVQATAGEALVFLSPSTSFQKPTTTPTISQSRQLLPNICVNGTSPLMPYAAQLSAHNIKYALNSTLVNHPKPLALQQQSHVSTGACSLQEPVRRPGSHSTCDDVYNPSVVHTSSINVGRMPSTKASQIQPQPTLILLTDQRDFATPAFDLLSSVAKSPAASEVFRLPLQSTQGASQHTDCDKFSPLLQRLPQTRNEPVSYNFQLRTSSAYAVNTSGSIFGTDCFTSKDHGYDVSSSRRLKRLKRHSSESFWPKTSNLYSAAAVTNFERINSRDSANIFVDGYKDKSDATRWLVEASPGKKRQWEAIKNWDNLSINVHGKQVENTIINQSGENFTLVNNVNKTASMSSRRNLSLYGLSISSSGISPASVYSSTLCTATTSATSVSKSIGNSTTSNTSSKPARVDNMCPVCCRLFSRSWLLKGHMRTHTGERPYQCSYPACHKAFADRSNLRSHMLTHTAASKNFSCPRCHRTFSQKRYLHKHATEVCKVNPDG</sequence>
<dbReference type="AlphaFoldDB" id="A0AAE0Y3M1"/>
<evidence type="ECO:0000313" key="8">
    <source>
        <dbReference type="EMBL" id="KAK3732037.1"/>
    </source>
</evidence>
<dbReference type="Pfam" id="PF00096">
    <property type="entry name" value="zf-C2H2"/>
    <property type="match status" value="1"/>
</dbReference>
<evidence type="ECO:0000256" key="4">
    <source>
        <dbReference type="ARBA" id="ARBA00022833"/>
    </source>
</evidence>
<comment type="caution">
    <text evidence="8">The sequence shown here is derived from an EMBL/GenBank/DDBJ whole genome shotgun (WGS) entry which is preliminary data.</text>
</comment>
<feature type="compositionally biased region" description="Basic and acidic residues" evidence="6">
    <location>
        <begin position="364"/>
        <end position="373"/>
    </location>
</feature>
<dbReference type="InterPro" id="IPR013087">
    <property type="entry name" value="Znf_C2H2_type"/>
</dbReference>
<evidence type="ECO:0000313" key="9">
    <source>
        <dbReference type="Proteomes" id="UP001283361"/>
    </source>
</evidence>
<dbReference type="PANTHER" id="PTHR19818:SF139">
    <property type="entry name" value="PAIR-RULE PROTEIN ODD-PAIRED"/>
    <property type="match status" value="1"/>
</dbReference>
<keyword evidence="3 5" id="KW-0863">Zinc-finger</keyword>
<protein>
    <recommendedName>
        <fullName evidence="7">C2H2-type domain-containing protein</fullName>
    </recommendedName>
</protein>
<keyword evidence="4" id="KW-0862">Zinc</keyword>
<name>A0AAE0Y3M1_9GAST</name>
<dbReference type="SMART" id="SM00355">
    <property type="entry name" value="ZnF_C2H2"/>
    <property type="match status" value="3"/>
</dbReference>
<dbReference type="InterPro" id="IPR036236">
    <property type="entry name" value="Znf_C2H2_sf"/>
</dbReference>
<dbReference type="GO" id="GO:0005634">
    <property type="term" value="C:nucleus"/>
    <property type="evidence" value="ECO:0007669"/>
    <property type="project" value="UniProtKB-ARBA"/>
</dbReference>
<evidence type="ECO:0000256" key="6">
    <source>
        <dbReference type="SAM" id="MobiDB-lite"/>
    </source>
</evidence>
<keyword evidence="9" id="KW-1185">Reference proteome</keyword>
<dbReference type="GO" id="GO:0008270">
    <property type="term" value="F:zinc ion binding"/>
    <property type="evidence" value="ECO:0007669"/>
    <property type="project" value="UniProtKB-KW"/>
</dbReference>
<feature type="compositionally biased region" description="Basic and acidic residues" evidence="6">
    <location>
        <begin position="380"/>
        <end position="392"/>
    </location>
</feature>
<evidence type="ECO:0000259" key="7">
    <source>
        <dbReference type="PROSITE" id="PS50157"/>
    </source>
</evidence>
<keyword evidence="2" id="KW-0677">Repeat</keyword>
<dbReference type="PANTHER" id="PTHR19818">
    <property type="entry name" value="ZINC FINGER PROTEIN ZIC AND GLI"/>
    <property type="match status" value="1"/>
</dbReference>
<accession>A0AAE0Y3M1</accession>
<evidence type="ECO:0000256" key="1">
    <source>
        <dbReference type="ARBA" id="ARBA00022723"/>
    </source>
</evidence>
<organism evidence="8 9">
    <name type="scientific">Elysia crispata</name>
    <name type="common">lettuce slug</name>
    <dbReference type="NCBI Taxonomy" id="231223"/>
    <lineage>
        <taxon>Eukaryota</taxon>
        <taxon>Metazoa</taxon>
        <taxon>Spiralia</taxon>
        <taxon>Lophotrochozoa</taxon>
        <taxon>Mollusca</taxon>
        <taxon>Gastropoda</taxon>
        <taxon>Heterobranchia</taxon>
        <taxon>Euthyneura</taxon>
        <taxon>Panpulmonata</taxon>
        <taxon>Sacoglossa</taxon>
        <taxon>Placobranchoidea</taxon>
        <taxon>Plakobranchidae</taxon>
        <taxon>Elysia</taxon>
    </lineage>
</organism>
<dbReference type="GO" id="GO:0000981">
    <property type="term" value="F:DNA-binding transcription factor activity, RNA polymerase II-specific"/>
    <property type="evidence" value="ECO:0007669"/>
    <property type="project" value="TreeGrafter"/>
</dbReference>
<dbReference type="FunFam" id="3.30.160.60:FF:002343">
    <property type="entry name" value="Zinc finger protein 33A"/>
    <property type="match status" value="1"/>
</dbReference>
<dbReference type="SUPFAM" id="SSF57667">
    <property type="entry name" value="beta-beta-alpha zinc fingers"/>
    <property type="match status" value="1"/>
</dbReference>
<evidence type="ECO:0000256" key="5">
    <source>
        <dbReference type="PROSITE-ProRule" id="PRU00042"/>
    </source>
</evidence>
<dbReference type="PROSITE" id="PS00028">
    <property type="entry name" value="ZINC_FINGER_C2H2_1"/>
    <property type="match status" value="2"/>
</dbReference>
<dbReference type="GO" id="GO:0000978">
    <property type="term" value="F:RNA polymerase II cis-regulatory region sequence-specific DNA binding"/>
    <property type="evidence" value="ECO:0007669"/>
    <property type="project" value="TreeGrafter"/>
</dbReference>
<feature type="region of interest" description="Disordered" evidence="6">
    <location>
        <begin position="363"/>
        <end position="392"/>
    </location>
</feature>
<gene>
    <name evidence="8" type="ORF">RRG08_026424</name>
</gene>
<reference evidence="8" key="1">
    <citation type="journal article" date="2023" name="G3 (Bethesda)">
        <title>A reference genome for the long-term kleptoplast-retaining sea slug Elysia crispata morphotype clarki.</title>
        <authorList>
            <person name="Eastman K.E."/>
            <person name="Pendleton A.L."/>
            <person name="Shaikh M.A."/>
            <person name="Suttiyut T."/>
            <person name="Ogas R."/>
            <person name="Tomko P."/>
            <person name="Gavelis G."/>
            <person name="Widhalm J.R."/>
            <person name="Wisecaver J.H."/>
        </authorList>
    </citation>
    <scope>NUCLEOTIDE SEQUENCE</scope>
    <source>
        <strain evidence="8">ECLA1</strain>
    </source>
</reference>
<dbReference type="Proteomes" id="UP001283361">
    <property type="component" value="Unassembled WGS sequence"/>
</dbReference>
<keyword evidence="1" id="KW-0479">Metal-binding</keyword>
<feature type="domain" description="C2H2-type" evidence="7">
    <location>
        <begin position="1225"/>
        <end position="1243"/>
    </location>
</feature>